<comment type="similarity">
    <text evidence="1 3">Belongs to the UDP-glycosyltransferase family.</text>
</comment>
<dbReference type="PANTHER" id="PTHR48047:SF177">
    <property type="entry name" value="GLYCOSYLTRANSFERASE"/>
    <property type="match status" value="1"/>
</dbReference>
<protein>
    <recommendedName>
        <fullName evidence="4">UDP-glucuronosyltransferase</fullName>
        <ecNumber evidence="4">2.4.1.17</ecNumber>
    </recommendedName>
</protein>
<dbReference type="SUPFAM" id="SSF53756">
    <property type="entry name" value="UDP-Glycosyltransferase/glycogen phosphorylase"/>
    <property type="match status" value="1"/>
</dbReference>
<dbReference type="Pfam" id="PF00201">
    <property type="entry name" value="UDPGT"/>
    <property type="match status" value="1"/>
</dbReference>
<evidence type="ECO:0000313" key="5">
    <source>
        <dbReference type="EMBL" id="GAU92658.1"/>
    </source>
</evidence>
<proteinExistence type="inferred from homology"/>
<dbReference type="EMBL" id="BDGG01000002">
    <property type="protein sequence ID" value="GAU92658.1"/>
    <property type="molecule type" value="Genomic_DNA"/>
</dbReference>
<dbReference type="GO" id="GO:0035251">
    <property type="term" value="F:UDP-glucosyltransferase activity"/>
    <property type="evidence" value="ECO:0007669"/>
    <property type="project" value="TreeGrafter"/>
</dbReference>
<evidence type="ECO:0000256" key="4">
    <source>
        <dbReference type="RuleBase" id="RU362059"/>
    </source>
</evidence>
<keyword evidence="6" id="KW-1185">Reference proteome</keyword>
<gene>
    <name evidence="5" type="primary">RvY_04707-1</name>
    <name evidence="5" type="synonym">RvY_04707.1</name>
    <name evidence="5" type="ORF">RvY_04707</name>
</gene>
<comment type="subcellular location">
    <subcellularLocation>
        <location evidence="4">Membrane</location>
        <topology evidence="4">Single-pass membrane protein</topology>
    </subcellularLocation>
</comment>
<dbReference type="OrthoDB" id="5835829at2759"/>
<dbReference type="CDD" id="cd03784">
    <property type="entry name" value="GT1_Gtf-like"/>
    <property type="match status" value="1"/>
</dbReference>
<dbReference type="FunFam" id="3.40.50.2000:FF:000060">
    <property type="entry name" value="Glycosyltransferase"/>
    <property type="match status" value="1"/>
</dbReference>
<name>A0A1D1V2G8_RAMVA</name>
<dbReference type="STRING" id="947166.A0A1D1V2G8"/>
<dbReference type="GO" id="GO:0015020">
    <property type="term" value="F:glucuronosyltransferase activity"/>
    <property type="evidence" value="ECO:0007669"/>
    <property type="project" value="UniProtKB-EC"/>
</dbReference>
<dbReference type="EC" id="2.4.1.17" evidence="4"/>
<dbReference type="GO" id="GO:0016020">
    <property type="term" value="C:membrane"/>
    <property type="evidence" value="ECO:0007669"/>
    <property type="project" value="UniProtKB-SubCell"/>
</dbReference>
<dbReference type="PROSITE" id="PS00375">
    <property type="entry name" value="UDPGT"/>
    <property type="match status" value="1"/>
</dbReference>
<accession>A0A1D1V2G8</accession>
<evidence type="ECO:0000256" key="3">
    <source>
        <dbReference type="RuleBase" id="RU003718"/>
    </source>
</evidence>
<comment type="caution">
    <text evidence="5">The sequence shown here is derived from an EMBL/GenBank/DDBJ whole genome shotgun (WGS) entry which is preliminary data.</text>
</comment>
<dbReference type="PANTHER" id="PTHR48047">
    <property type="entry name" value="GLYCOSYLTRANSFERASE"/>
    <property type="match status" value="1"/>
</dbReference>
<evidence type="ECO:0000256" key="2">
    <source>
        <dbReference type="ARBA" id="ARBA00022679"/>
    </source>
</evidence>
<keyword evidence="2 3" id="KW-0808">Transferase</keyword>
<keyword evidence="3" id="KW-0328">Glycosyltransferase</keyword>
<evidence type="ECO:0000256" key="1">
    <source>
        <dbReference type="ARBA" id="ARBA00009995"/>
    </source>
</evidence>
<dbReference type="InterPro" id="IPR035595">
    <property type="entry name" value="UDP_glycos_trans_CS"/>
</dbReference>
<dbReference type="InterPro" id="IPR002213">
    <property type="entry name" value="UDP_glucos_trans"/>
</dbReference>
<comment type="catalytic activity">
    <reaction evidence="4">
        <text>glucuronate acceptor + UDP-alpha-D-glucuronate = acceptor beta-D-glucuronoside + UDP + H(+)</text>
        <dbReference type="Rhea" id="RHEA:21032"/>
        <dbReference type="ChEBI" id="CHEBI:15378"/>
        <dbReference type="ChEBI" id="CHEBI:58052"/>
        <dbReference type="ChEBI" id="CHEBI:58223"/>
        <dbReference type="ChEBI" id="CHEBI:132367"/>
        <dbReference type="ChEBI" id="CHEBI:132368"/>
        <dbReference type="EC" id="2.4.1.17"/>
    </reaction>
</comment>
<evidence type="ECO:0000313" key="6">
    <source>
        <dbReference type="Proteomes" id="UP000186922"/>
    </source>
</evidence>
<reference evidence="5 6" key="1">
    <citation type="journal article" date="2016" name="Nat. Commun.">
        <title>Extremotolerant tardigrade genome and improved radiotolerance of human cultured cells by tardigrade-unique protein.</title>
        <authorList>
            <person name="Hashimoto T."/>
            <person name="Horikawa D.D."/>
            <person name="Saito Y."/>
            <person name="Kuwahara H."/>
            <person name="Kozuka-Hata H."/>
            <person name="Shin-I T."/>
            <person name="Minakuchi Y."/>
            <person name="Ohishi K."/>
            <person name="Motoyama A."/>
            <person name="Aizu T."/>
            <person name="Enomoto A."/>
            <person name="Kondo K."/>
            <person name="Tanaka S."/>
            <person name="Hara Y."/>
            <person name="Koshikawa S."/>
            <person name="Sagara H."/>
            <person name="Miura T."/>
            <person name="Yokobori S."/>
            <person name="Miyagawa K."/>
            <person name="Suzuki Y."/>
            <person name="Kubo T."/>
            <person name="Oyama M."/>
            <person name="Kohara Y."/>
            <person name="Fujiyama A."/>
            <person name="Arakawa K."/>
            <person name="Katayama T."/>
            <person name="Toyoda A."/>
            <person name="Kunieda T."/>
        </authorList>
    </citation>
    <scope>NUCLEOTIDE SEQUENCE [LARGE SCALE GENOMIC DNA]</scope>
    <source>
        <strain evidence="5 6">YOKOZUNA-1</strain>
    </source>
</reference>
<dbReference type="Proteomes" id="UP000186922">
    <property type="component" value="Unassembled WGS sequence"/>
</dbReference>
<sequence length="483" mass="53458">MHTFIQTTLYVGHPRSDPPSLNIVSSDQDAKHFLVFSYPAFGHVTPLLELSRRIVAAGHRVTFAVSESLMDDMYKRNVVVPADEKRIRLFLLKDGIQSSHDECLSADDLVLVSNRLSVAIRDLISSLPVKSTRNGYSRRIADIPSVDVIISDVFICDAPFTAAVEQNIPIFGFSPMAGFMAMQYLGVTEQTALGNEDVKGEMKTDQLPAGLKDKYLKIRKSLAKATGLMFNSFTGLEPNIRGEVLKLCPEFTKLKIGCVGPVVAHSPDDPMKHSETSQVSRWLDKQKERSVVYVSFGSMLAPKENQLLILCETLRAMNRPFIWALKSAYQAPLSQGVKEAIKSQFQTTGCPFLILAWAPQTTILKHKATRLFVSHCGWNSTLEGISFGVPILAWPMCADQHGNAEMVERLGCGKKIKNVDMAAKRIVSQEELTGLIDEVAQWDSSLSENTYFTKAQKLSEDGAEVTSKDGDSQKNLELILQGD</sequence>
<dbReference type="Gene3D" id="3.40.50.2000">
    <property type="entry name" value="Glycogen Phosphorylase B"/>
    <property type="match status" value="2"/>
</dbReference>
<organism evidence="5 6">
    <name type="scientific">Ramazzottius varieornatus</name>
    <name type="common">Water bear</name>
    <name type="synonym">Tardigrade</name>
    <dbReference type="NCBI Taxonomy" id="947166"/>
    <lineage>
        <taxon>Eukaryota</taxon>
        <taxon>Metazoa</taxon>
        <taxon>Ecdysozoa</taxon>
        <taxon>Tardigrada</taxon>
        <taxon>Eutardigrada</taxon>
        <taxon>Parachela</taxon>
        <taxon>Hypsibioidea</taxon>
        <taxon>Ramazzottiidae</taxon>
        <taxon>Ramazzottius</taxon>
    </lineage>
</organism>
<dbReference type="AlphaFoldDB" id="A0A1D1V2G8"/>